<feature type="compositionally biased region" description="Polar residues" evidence="1">
    <location>
        <begin position="399"/>
        <end position="412"/>
    </location>
</feature>
<feature type="compositionally biased region" description="Basic and acidic residues" evidence="1">
    <location>
        <begin position="313"/>
        <end position="346"/>
    </location>
</feature>
<dbReference type="SUPFAM" id="SSF48371">
    <property type="entry name" value="ARM repeat"/>
    <property type="match status" value="1"/>
</dbReference>
<keyword evidence="5" id="KW-1185">Reference proteome</keyword>
<proteinExistence type="predicted"/>
<evidence type="ECO:0000256" key="1">
    <source>
        <dbReference type="SAM" id="MobiDB-lite"/>
    </source>
</evidence>
<organism evidence="3 5">
    <name type="scientific">Tritrichomonas musculus</name>
    <dbReference type="NCBI Taxonomy" id="1915356"/>
    <lineage>
        <taxon>Eukaryota</taxon>
        <taxon>Metamonada</taxon>
        <taxon>Parabasalia</taxon>
        <taxon>Tritrichomonadida</taxon>
        <taxon>Tritrichomonadidae</taxon>
        <taxon>Tritrichomonas</taxon>
    </lineage>
</organism>
<feature type="compositionally biased region" description="Low complexity" evidence="1">
    <location>
        <begin position="370"/>
        <end position="382"/>
    </location>
</feature>
<evidence type="ECO:0000313" key="3">
    <source>
        <dbReference type="EMBL" id="KAK8834637.1"/>
    </source>
</evidence>
<feature type="compositionally biased region" description="Low complexity" evidence="1">
    <location>
        <begin position="413"/>
        <end position="435"/>
    </location>
</feature>
<dbReference type="InterPro" id="IPR011989">
    <property type="entry name" value="ARM-like"/>
</dbReference>
<dbReference type="InterPro" id="IPR024395">
    <property type="entry name" value="CLASP_N_dom"/>
</dbReference>
<comment type="caution">
    <text evidence="3">The sequence shown here is derived from an EMBL/GenBank/DDBJ whole genome shotgun (WGS) entry which is preliminary data.</text>
</comment>
<evidence type="ECO:0000259" key="2">
    <source>
        <dbReference type="Pfam" id="PF12348"/>
    </source>
</evidence>
<feature type="domain" description="CLASP N-terminal" evidence="2">
    <location>
        <begin position="54"/>
        <end position="255"/>
    </location>
</feature>
<feature type="compositionally biased region" description="Low complexity" evidence="1">
    <location>
        <begin position="549"/>
        <end position="567"/>
    </location>
</feature>
<dbReference type="PANTHER" id="PTHR21567">
    <property type="entry name" value="CLASP"/>
    <property type="match status" value="1"/>
</dbReference>
<sequence>MKRTPQTSSRNRYQAASDLTIQNQQMFENAGNDIEPIELEDPYDEIESLKKLIDQNAEWDDQVAGMKRLMGLINGGALDNYQFRHDLPVFYSGCSAAVRNLRSALVKQACLLICQLARELDSSFDQLGDFISPLSTQLSHGTQIIADSCKFAILCIAKNCPSRRILTSIIDLAGKKGSCPRSVAAESFLEIVSNWNLESYNSLWPKIESCIIQLCSDASPETRSFARDTILALSEKDPKKSVNIINQLDPRTRRAFDELAINVNNNDSDDEFHRKPIKKPSRAPSPRIQTRKLKPTPSEKRNPSPAPQLALKQKQEFEEQEEIGLKREKFSQREKDNDNETNEGYKRPSNIPTRVKPQIKQRPSNLNKKNYNINFDYGNNDNFDNDNEVTNGNRPYLSSRASQASSNTARPQSKQSNRINPSSSSSARSGTSFKSAAHSRAPSVQPSATSTRTKQNSSRVNRAPSASKVETQIETKRKQQYRNETFPSRGAVGADNCDDELFNNRISETPNQRKDTSASRRQSLAPMKPFSSRGNNNANDAINTRGTQKKTNSGSVASSSTSKNTTKMQLQSGQERIFLAGIRRLIEEGETAELSENLTDVSLGILKCCVHSSPQIQAAGFSVLNDFLPAFHDHFKPSLKKLLALLNHAVESSAARTAATAQSIINDLPKYFECNELIKVALQQPATFPVLHLLSSLVSMSEASLTNDTICMQLLQFAFTFHKNIDMKIRHTTAHIIMRVEQKNHSVIKKFCSTLSESNRESFNDFISPYLPNVSYTNTNIDVPRFDPKLTISFRHKIVEIIENANENEWNEVRGQVYSELNEAMQSKGQESAILNIVKGVLQERGVEEFHRLLPGLLFLSKSGFSPLVNNIFVILMKGTDISQFVSAIIQEAQNSEQSLSASIDLITRVYATVKPKDCIQSFQVVFPLLKKEFTNENAEIRKKVVMCLVEMKVADSETADKYINTLLKSQQKLVAVYYNRRITQ</sequence>
<dbReference type="InterPro" id="IPR016024">
    <property type="entry name" value="ARM-type_fold"/>
</dbReference>
<feature type="compositionally biased region" description="Polar residues" evidence="1">
    <location>
        <begin position="442"/>
        <end position="460"/>
    </location>
</feature>
<dbReference type="EMBL" id="JAPFFF010000014">
    <property type="protein sequence ID" value="KAK8870411.1"/>
    <property type="molecule type" value="Genomic_DNA"/>
</dbReference>
<name>A0ABR2GL25_9EUKA</name>
<evidence type="ECO:0000313" key="4">
    <source>
        <dbReference type="EMBL" id="KAK8870411.1"/>
    </source>
</evidence>
<dbReference type="Pfam" id="PF12348">
    <property type="entry name" value="CLASP_N"/>
    <property type="match status" value="1"/>
</dbReference>
<dbReference type="EMBL" id="JAPFFF010000349">
    <property type="protein sequence ID" value="KAK8834637.1"/>
    <property type="molecule type" value="Genomic_DNA"/>
</dbReference>
<dbReference type="Proteomes" id="UP001470230">
    <property type="component" value="Unassembled WGS sequence"/>
</dbReference>
<reference evidence="3 5" key="1">
    <citation type="submission" date="2024-04" db="EMBL/GenBank/DDBJ databases">
        <title>Tritrichomonas musculus Genome.</title>
        <authorList>
            <person name="Alves-Ferreira E."/>
            <person name="Grigg M."/>
            <person name="Lorenzi H."/>
            <person name="Galac M."/>
        </authorList>
    </citation>
    <scope>NUCLEOTIDE SEQUENCE [LARGE SCALE GENOMIC DNA]</scope>
    <source>
        <strain evidence="3 5">EAF2021</strain>
    </source>
</reference>
<evidence type="ECO:0000313" key="5">
    <source>
        <dbReference type="Proteomes" id="UP001470230"/>
    </source>
</evidence>
<dbReference type="PANTHER" id="PTHR21567:SF9">
    <property type="entry name" value="CLIP-ASSOCIATING PROTEIN"/>
    <property type="match status" value="1"/>
</dbReference>
<accession>A0ABR2GL25</accession>
<feature type="region of interest" description="Disordered" evidence="1">
    <location>
        <begin position="265"/>
        <end position="570"/>
    </location>
</feature>
<protein>
    <recommendedName>
        <fullName evidence="2">CLASP N-terminal domain-containing protein</fullName>
    </recommendedName>
</protein>
<gene>
    <name evidence="4" type="ORF">M9Y10_008293</name>
    <name evidence="3" type="ORF">M9Y10_026566</name>
</gene>
<feature type="compositionally biased region" description="Polar residues" evidence="1">
    <location>
        <begin position="532"/>
        <end position="546"/>
    </location>
</feature>
<dbReference type="Gene3D" id="1.25.10.10">
    <property type="entry name" value="Leucine-rich Repeat Variant"/>
    <property type="match status" value="3"/>
</dbReference>